<dbReference type="RefSeq" id="WP_197160074.1">
    <property type="nucleotide sequence ID" value="NZ_JADZGI010000001.1"/>
</dbReference>
<sequence length="331" mass="36326">MTWLGKEGEEWVGKGMGFLPSMRVDDGMEACPFCEQDLAGSPLLRHYQAYFSEAYEALKTTITEAGKAFAEEHRGEVLGAFERSVREIGEACTFWGAYIDLPAFDLDTAAIMRDWNAALRALRAKFSAPLEASALDDAARAAINFYDGRRQQVADAAGQLVKRNGDIALVKEQAAGANVPTTEADLARLQLIKVRRDGQGSSVAEWDVHQDCITEHDRNHALVAGFVATGDPAQERHAAMALRPMLEAYLRVAFPADFPPGSLIGPFIGRCIPRVGAANQLLSQADIDELRALKDYGNNFHHDTNPAWQTQAINSQELTGFCQRVLAFARK</sequence>
<evidence type="ECO:0000313" key="1">
    <source>
        <dbReference type="EMBL" id="MBH0111617.1"/>
    </source>
</evidence>
<keyword evidence="2" id="KW-1185">Reference proteome</keyword>
<evidence type="ECO:0008006" key="3">
    <source>
        <dbReference type="Google" id="ProtNLM"/>
    </source>
</evidence>
<evidence type="ECO:0000313" key="2">
    <source>
        <dbReference type="Proteomes" id="UP000617634"/>
    </source>
</evidence>
<reference evidence="1" key="1">
    <citation type="submission" date="2020-11" db="EMBL/GenBank/DDBJ databases">
        <title>Novosphingobium aureum sp. nov., a marine bacterium isolated from sediment of a salt flat.</title>
        <authorList>
            <person name="Yoo Y."/>
            <person name="Kim J.-J."/>
        </authorList>
    </citation>
    <scope>NUCLEOTIDE SEQUENCE</scope>
    <source>
        <strain evidence="1">YJ-S2-02</strain>
    </source>
</reference>
<dbReference type="Proteomes" id="UP000617634">
    <property type="component" value="Unassembled WGS sequence"/>
</dbReference>
<proteinExistence type="predicted"/>
<accession>A0A931H9A6</accession>
<gene>
    <name evidence="1" type="ORF">I5E68_01455</name>
</gene>
<protein>
    <recommendedName>
        <fullName evidence="3">DUF4145 domain-containing protein</fullName>
    </recommendedName>
</protein>
<organism evidence="1 2">
    <name type="scientific">Novosphingobium aureum</name>
    <dbReference type="NCBI Taxonomy" id="2792964"/>
    <lineage>
        <taxon>Bacteria</taxon>
        <taxon>Pseudomonadati</taxon>
        <taxon>Pseudomonadota</taxon>
        <taxon>Alphaproteobacteria</taxon>
        <taxon>Sphingomonadales</taxon>
        <taxon>Sphingomonadaceae</taxon>
        <taxon>Novosphingobium</taxon>
    </lineage>
</organism>
<name>A0A931H9A6_9SPHN</name>
<dbReference type="EMBL" id="JADZGI010000001">
    <property type="protein sequence ID" value="MBH0111617.1"/>
    <property type="molecule type" value="Genomic_DNA"/>
</dbReference>
<comment type="caution">
    <text evidence="1">The sequence shown here is derived from an EMBL/GenBank/DDBJ whole genome shotgun (WGS) entry which is preliminary data.</text>
</comment>
<dbReference type="AlphaFoldDB" id="A0A931H9A6"/>